<organism evidence="1 2">
    <name type="scientific">Piscinibacter koreensis</name>
    <dbReference type="NCBI Taxonomy" id="2742824"/>
    <lineage>
        <taxon>Bacteria</taxon>
        <taxon>Pseudomonadati</taxon>
        <taxon>Pseudomonadota</taxon>
        <taxon>Betaproteobacteria</taxon>
        <taxon>Burkholderiales</taxon>
        <taxon>Sphaerotilaceae</taxon>
        <taxon>Piscinibacter</taxon>
    </lineage>
</organism>
<proteinExistence type="predicted"/>
<dbReference type="EMBL" id="JABWMJ010000003">
    <property type="protein sequence ID" value="NUZ05901.1"/>
    <property type="molecule type" value="Genomic_DNA"/>
</dbReference>
<sequence length="97" mass="10559">MKGIIGKPWSDQPPKLVDGFEALAPYASYPFAAIDPMKLVRSARRMECCLGYGAHTRYFDVGQTGTAWLIDQAILGALWKDTADEPGAAVALSERVD</sequence>
<dbReference type="AlphaFoldDB" id="A0A7Y6TWE0"/>
<dbReference type="Proteomes" id="UP000529637">
    <property type="component" value="Unassembled WGS sequence"/>
</dbReference>
<protein>
    <submittedName>
        <fullName evidence="1">Uncharacterized protein</fullName>
    </submittedName>
</protein>
<evidence type="ECO:0000313" key="2">
    <source>
        <dbReference type="Proteomes" id="UP000529637"/>
    </source>
</evidence>
<comment type="caution">
    <text evidence="1">The sequence shown here is derived from an EMBL/GenBank/DDBJ whole genome shotgun (WGS) entry which is preliminary data.</text>
</comment>
<reference evidence="1 2" key="1">
    <citation type="submission" date="2020-06" db="EMBL/GenBank/DDBJ databases">
        <title>Schlegella sp. ID0723 isolated from air conditioner.</title>
        <authorList>
            <person name="Kim D.Y."/>
            <person name="Kim D.-U."/>
        </authorList>
    </citation>
    <scope>NUCLEOTIDE SEQUENCE [LARGE SCALE GENOMIC DNA]</scope>
    <source>
        <strain evidence="1 2">ID0723</strain>
    </source>
</reference>
<keyword evidence="2" id="KW-1185">Reference proteome</keyword>
<name>A0A7Y6TWE0_9BURK</name>
<dbReference type="RefSeq" id="WP_176068269.1">
    <property type="nucleotide sequence ID" value="NZ_JABWMJ010000003.1"/>
</dbReference>
<accession>A0A7Y6TWE0</accession>
<gene>
    <name evidence="1" type="ORF">HQN59_08995</name>
</gene>
<evidence type="ECO:0000313" key="1">
    <source>
        <dbReference type="EMBL" id="NUZ05901.1"/>
    </source>
</evidence>